<protein>
    <submittedName>
        <fullName evidence="1">Uncharacterized protein</fullName>
    </submittedName>
</protein>
<name>A0A4R7VXJ9_9PSEU</name>
<organism evidence="1 2">
    <name type="scientific">Actinophytocola oryzae</name>
    <dbReference type="NCBI Taxonomy" id="502181"/>
    <lineage>
        <taxon>Bacteria</taxon>
        <taxon>Bacillati</taxon>
        <taxon>Actinomycetota</taxon>
        <taxon>Actinomycetes</taxon>
        <taxon>Pseudonocardiales</taxon>
        <taxon>Pseudonocardiaceae</taxon>
    </lineage>
</organism>
<dbReference type="EMBL" id="SOCP01000003">
    <property type="protein sequence ID" value="TDV54860.1"/>
    <property type="molecule type" value="Genomic_DNA"/>
</dbReference>
<keyword evidence="2" id="KW-1185">Reference proteome</keyword>
<gene>
    <name evidence="1" type="ORF">CLV71_103101</name>
</gene>
<reference evidence="1 2" key="1">
    <citation type="submission" date="2019-03" db="EMBL/GenBank/DDBJ databases">
        <title>Genomic Encyclopedia of Archaeal and Bacterial Type Strains, Phase II (KMG-II): from individual species to whole genera.</title>
        <authorList>
            <person name="Goeker M."/>
        </authorList>
    </citation>
    <scope>NUCLEOTIDE SEQUENCE [LARGE SCALE GENOMIC DNA]</scope>
    <source>
        <strain evidence="1 2">DSM 45499</strain>
    </source>
</reference>
<dbReference type="Proteomes" id="UP000294927">
    <property type="component" value="Unassembled WGS sequence"/>
</dbReference>
<proteinExistence type="predicted"/>
<sequence>MTTARKSYEAGGGGVLSATRAALDAAGIAADRSEHCRIHSESAGRAAELHRTRLSNLC</sequence>
<evidence type="ECO:0000313" key="2">
    <source>
        <dbReference type="Proteomes" id="UP000294927"/>
    </source>
</evidence>
<accession>A0A4R7VXJ9</accession>
<dbReference type="AlphaFoldDB" id="A0A4R7VXJ9"/>
<dbReference type="RefSeq" id="WP_166663998.1">
    <property type="nucleotide sequence ID" value="NZ_SOCP01000003.1"/>
</dbReference>
<comment type="caution">
    <text evidence="1">The sequence shown here is derived from an EMBL/GenBank/DDBJ whole genome shotgun (WGS) entry which is preliminary data.</text>
</comment>
<evidence type="ECO:0000313" key="1">
    <source>
        <dbReference type="EMBL" id="TDV54860.1"/>
    </source>
</evidence>